<organism evidence="6 7">
    <name type="scientific">Lysobacter korlensis</name>
    <dbReference type="NCBI Taxonomy" id="553636"/>
    <lineage>
        <taxon>Bacteria</taxon>
        <taxon>Pseudomonadati</taxon>
        <taxon>Pseudomonadota</taxon>
        <taxon>Gammaproteobacteria</taxon>
        <taxon>Lysobacterales</taxon>
        <taxon>Lysobacteraceae</taxon>
        <taxon>Lysobacter</taxon>
    </lineage>
</organism>
<evidence type="ECO:0000256" key="1">
    <source>
        <dbReference type="ARBA" id="ARBA00004370"/>
    </source>
</evidence>
<dbReference type="PANTHER" id="PTHR30627:SF1">
    <property type="entry name" value="PEPTIDOGLYCAN D,D-TRANSPEPTIDASE FTSI"/>
    <property type="match status" value="1"/>
</dbReference>
<proteinExistence type="predicted"/>
<comment type="subcellular location">
    <subcellularLocation>
        <location evidence="1">Membrane</location>
    </subcellularLocation>
</comment>
<feature type="domain" description="Penicillin-binding protein dimerisation" evidence="5">
    <location>
        <begin position="55"/>
        <end position="175"/>
    </location>
</feature>
<comment type="caution">
    <text evidence="6">The sequence shown here is derived from an EMBL/GenBank/DDBJ whole genome shotgun (WGS) entry which is preliminary data.</text>
</comment>
<name>A0ABV6RXA0_9GAMM</name>
<dbReference type="EMBL" id="JBHLTG010000008">
    <property type="protein sequence ID" value="MFC0681602.1"/>
    <property type="molecule type" value="Genomic_DNA"/>
</dbReference>
<evidence type="ECO:0000256" key="2">
    <source>
        <dbReference type="ARBA" id="ARBA00022645"/>
    </source>
</evidence>
<keyword evidence="2" id="KW-0378">Hydrolase</keyword>
<reference evidence="6 7" key="1">
    <citation type="submission" date="2024-09" db="EMBL/GenBank/DDBJ databases">
        <authorList>
            <person name="Sun Q."/>
            <person name="Mori K."/>
        </authorList>
    </citation>
    <scope>NUCLEOTIDE SEQUENCE [LARGE SCALE GENOMIC DNA]</scope>
    <source>
        <strain evidence="6 7">KCTC 23076</strain>
    </source>
</reference>
<dbReference type="Proteomes" id="UP001589896">
    <property type="component" value="Unassembled WGS sequence"/>
</dbReference>
<dbReference type="RefSeq" id="WP_386674518.1">
    <property type="nucleotide sequence ID" value="NZ_JBHLTG010000008.1"/>
</dbReference>
<keyword evidence="2" id="KW-0121">Carboxypeptidase</keyword>
<evidence type="ECO:0000259" key="5">
    <source>
        <dbReference type="Pfam" id="PF03717"/>
    </source>
</evidence>
<dbReference type="SUPFAM" id="SSF56519">
    <property type="entry name" value="Penicillin binding protein dimerisation domain"/>
    <property type="match status" value="1"/>
</dbReference>
<accession>A0ABV6RXA0</accession>
<evidence type="ECO:0000313" key="6">
    <source>
        <dbReference type="EMBL" id="MFC0681602.1"/>
    </source>
</evidence>
<keyword evidence="2" id="KW-0645">Protease</keyword>
<gene>
    <name evidence="6" type="ORF">ACFFGH_27550</name>
</gene>
<keyword evidence="3" id="KW-0472">Membrane</keyword>
<dbReference type="Gene3D" id="3.90.1310.10">
    <property type="entry name" value="Penicillin-binding protein 2a (Domain 2)"/>
    <property type="match status" value="1"/>
</dbReference>
<dbReference type="InterPro" id="IPR036138">
    <property type="entry name" value="PBP_dimer_sf"/>
</dbReference>
<evidence type="ECO:0000256" key="3">
    <source>
        <dbReference type="ARBA" id="ARBA00023136"/>
    </source>
</evidence>
<evidence type="ECO:0000259" key="4">
    <source>
        <dbReference type="Pfam" id="PF00905"/>
    </source>
</evidence>
<sequence length="578" mass="61583">MNERRRAQRRLTVTLLALFAIVAVFSVRLVDIQVVQASTLNADAAGKRSINEITYGTRGSIVDSDGTVLAYSVNRYDIKVAPNILLKRGVTERLTNNLADIAELTGQDPDDLLKILTDDPESNFAYLVKGIDTETFRAVRNLNIAGLAFEPRPTRLYPNGAIAGNLVGFVGTDGAQAGTELMEDECLASTNGTSIYERSADGVRLPNSTVTLEEPIDGGTVRLTIDSDLQWFVQQALAEQAIATKSDWATAWVVRVKDGHIMAAADWPTVDPNDVSSAPRDALGARAFTTPYEPGSTFKAMSMAMLLDAGVAAPDTQIVAKGRFELPTGEVISDAWDHPDLNYTLAGTLVNSSNTGVAALVDRLSQEARYEYMERFGVGSRTAVGFAGESAGISRPVSDWQGSDRYNIMFGQGVSATTAQVAGIYQTLGNGGVRMPLTLIEGCELPDGTVQKAEPVEPVRVVSEYAADSIVQILENTVTQGGLSQTVQIPGYRIAAKTGTAEVAQPGIGYGSDRIVSVAGVAPAEDPQYAVIVTLGLPDTIKTSAAAAPTFSKIMSQTLTTFRVTPSTEPAPQIPLTW</sequence>
<keyword evidence="7" id="KW-1185">Reference proteome</keyword>
<feature type="domain" description="Penicillin-binding protein transpeptidase" evidence="4">
    <location>
        <begin position="250"/>
        <end position="555"/>
    </location>
</feature>
<dbReference type="InterPro" id="IPR001460">
    <property type="entry name" value="PCN-bd_Tpept"/>
</dbReference>
<dbReference type="SUPFAM" id="SSF56601">
    <property type="entry name" value="beta-lactamase/transpeptidase-like"/>
    <property type="match status" value="1"/>
</dbReference>
<protein>
    <submittedName>
        <fullName evidence="6">Peptidoglycan D,D-transpeptidase FtsI family protein</fullName>
    </submittedName>
</protein>
<dbReference type="Gene3D" id="3.30.450.330">
    <property type="match status" value="1"/>
</dbReference>
<dbReference type="Pfam" id="PF03717">
    <property type="entry name" value="PBP_dimer"/>
    <property type="match status" value="1"/>
</dbReference>
<dbReference type="InterPro" id="IPR050515">
    <property type="entry name" value="Beta-lactam/transpept"/>
</dbReference>
<evidence type="ECO:0000313" key="7">
    <source>
        <dbReference type="Proteomes" id="UP001589896"/>
    </source>
</evidence>
<dbReference type="Pfam" id="PF00905">
    <property type="entry name" value="Transpeptidase"/>
    <property type="match status" value="1"/>
</dbReference>
<dbReference type="InterPro" id="IPR005311">
    <property type="entry name" value="PBP_dimer"/>
</dbReference>
<dbReference type="PANTHER" id="PTHR30627">
    <property type="entry name" value="PEPTIDOGLYCAN D,D-TRANSPEPTIDASE"/>
    <property type="match status" value="1"/>
</dbReference>
<dbReference type="InterPro" id="IPR012338">
    <property type="entry name" value="Beta-lactam/transpept-like"/>
</dbReference>
<dbReference type="Gene3D" id="3.40.710.10">
    <property type="entry name" value="DD-peptidase/beta-lactamase superfamily"/>
    <property type="match status" value="1"/>
</dbReference>